<proteinExistence type="predicted"/>
<organism evidence="2 3">
    <name type="scientific">Citrullus colocynthis</name>
    <name type="common">colocynth</name>
    <dbReference type="NCBI Taxonomy" id="252529"/>
    <lineage>
        <taxon>Eukaryota</taxon>
        <taxon>Viridiplantae</taxon>
        <taxon>Streptophyta</taxon>
        <taxon>Embryophyta</taxon>
        <taxon>Tracheophyta</taxon>
        <taxon>Spermatophyta</taxon>
        <taxon>Magnoliopsida</taxon>
        <taxon>eudicotyledons</taxon>
        <taxon>Gunneridae</taxon>
        <taxon>Pentapetalae</taxon>
        <taxon>rosids</taxon>
        <taxon>fabids</taxon>
        <taxon>Cucurbitales</taxon>
        <taxon>Cucurbitaceae</taxon>
        <taxon>Benincaseae</taxon>
        <taxon>Citrullus</taxon>
    </lineage>
</organism>
<dbReference type="PANTHER" id="PTHR34555">
    <property type="entry name" value="INTEGRAL MEMBRANE HEMOLYSIN-III-LIKE PROTEIN"/>
    <property type="match status" value="1"/>
</dbReference>
<evidence type="ECO:0000313" key="2">
    <source>
        <dbReference type="EMBL" id="CAK9315471.1"/>
    </source>
</evidence>
<keyword evidence="3" id="KW-1185">Reference proteome</keyword>
<protein>
    <submittedName>
        <fullName evidence="2">Uncharacterized protein</fullName>
    </submittedName>
</protein>
<feature type="compositionally biased region" description="Low complexity" evidence="1">
    <location>
        <begin position="162"/>
        <end position="171"/>
    </location>
</feature>
<name>A0ABP0Y8L0_9ROSI</name>
<dbReference type="EMBL" id="OZ021736">
    <property type="protein sequence ID" value="CAK9315471.1"/>
    <property type="molecule type" value="Genomic_DNA"/>
</dbReference>
<gene>
    <name evidence="2" type="ORF">CITCOLO1_LOCUS7268</name>
</gene>
<dbReference type="PANTHER" id="PTHR34555:SF1">
    <property type="entry name" value="INTEGRAL MEMBRANE HEMOLYSIN-III-LIKE PROTEIN"/>
    <property type="match status" value="1"/>
</dbReference>
<evidence type="ECO:0000256" key="1">
    <source>
        <dbReference type="SAM" id="MobiDB-lite"/>
    </source>
</evidence>
<evidence type="ECO:0000313" key="3">
    <source>
        <dbReference type="Proteomes" id="UP001642487"/>
    </source>
</evidence>
<accession>A0ABP0Y8L0</accession>
<dbReference type="Proteomes" id="UP001642487">
    <property type="component" value="Chromosome 2"/>
</dbReference>
<reference evidence="2 3" key="1">
    <citation type="submission" date="2024-03" db="EMBL/GenBank/DDBJ databases">
        <authorList>
            <person name="Gkanogiannis A."/>
            <person name="Becerra Lopez-Lavalle L."/>
        </authorList>
    </citation>
    <scope>NUCLEOTIDE SEQUENCE [LARGE SCALE GENOMIC DNA]</scope>
</reference>
<sequence length="374" mass="41546">MTFRTERFDSTWLSLLHRSASNELRMTSPLALRFSSIVCKEAWFSNKLCQFTRQKRNKNLANKLLSIVSSRIANIVPKMVQKSFDSKFSEYGHGNSGKDMPSQEKQLQISAKKTALRDLQNDNRVRAPNCTGSSPLLKERGTSSDIIKVSGNKKASPVCPASPSHLHSSPSNTANGHLVYVRRKSDSDIGKNSPCGNMSIKADYPNLNKLGQVAETAHLKSQVKELQNHCFQAFAPFPMVSPMNAPGKPSVPHHVGKHGINLATAESNFRSAPSAVPSEGIPIGWKILQWEDRYHQLQLLLNKLDQSDQHDYLQVLRSLSSVELSRHAVELEKRSIQLSLEEAKELQRVGVFNVLGNPVKNIKAPLTHQDGSEA</sequence>
<feature type="region of interest" description="Disordered" evidence="1">
    <location>
        <begin position="154"/>
        <end position="174"/>
    </location>
</feature>